<evidence type="ECO:0000256" key="1">
    <source>
        <dbReference type="ARBA" id="ARBA00005010"/>
    </source>
</evidence>
<dbReference type="EC" id="1.3.1.76" evidence="2"/>
<keyword evidence="9" id="KW-1185">Reference proteome</keyword>
<dbReference type="Proteomes" id="UP000000639">
    <property type="component" value="Chromosome"/>
</dbReference>
<dbReference type="Pfam" id="PF10414">
    <property type="entry name" value="CysG_dimeriser"/>
    <property type="match status" value="1"/>
</dbReference>
<dbReference type="InterPro" id="IPR037115">
    <property type="entry name" value="Sirohaem_synt_dimer_dom_sf"/>
</dbReference>
<gene>
    <name evidence="8" type="ordered locus">Ping_2755</name>
</gene>
<evidence type="ECO:0000256" key="2">
    <source>
        <dbReference type="ARBA" id="ARBA00012400"/>
    </source>
</evidence>
<evidence type="ECO:0000313" key="9">
    <source>
        <dbReference type="Proteomes" id="UP000000639"/>
    </source>
</evidence>
<evidence type="ECO:0000256" key="5">
    <source>
        <dbReference type="ARBA" id="ARBA00023244"/>
    </source>
</evidence>
<dbReference type="InterPro" id="IPR006367">
    <property type="entry name" value="Sirohaem_synthase_N"/>
</dbReference>
<protein>
    <recommendedName>
        <fullName evidence="2">precorrin-2 dehydrogenase</fullName>
        <ecNumber evidence="2">1.3.1.76</ecNumber>
    </recommendedName>
</protein>
<dbReference type="Gene3D" id="3.40.50.720">
    <property type="entry name" value="NAD(P)-binding Rossmann-like Domain"/>
    <property type="match status" value="1"/>
</dbReference>
<evidence type="ECO:0000313" key="8">
    <source>
        <dbReference type="EMBL" id="ABM04462.1"/>
    </source>
</evidence>
<dbReference type="eggNOG" id="COG1648">
    <property type="taxonomic scope" value="Bacteria"/>
</dbReference>
<dbReference type="InterPro" id="IPR019478">
    <property type="entry name" value="Sirohaem_synthase_dimer_dom"/>
</dbReference>
<keyword evidence="3" id="KW-0560">Oxidoreductase</keyword>
<keyword evidence="5" id="KW-0627">Porphyrin biosynthesis</keyword>
<evidence type="ECO:0000256" key="3">
    <source>
        <dbReference type="ARBA" id="ARBA00023002"/>
    </source>
</evidence>
<keyword evidence="4" id="KW-0520">NAD</keyword>
<dbReference type="EMBL" id="CP000510">
    <property type="protein sequence ID" value="ABM04462.1"/>
    <property type="molecule type" value="Genomic_DNA"/>
</dbReference>
<dbReference type="PANTHER" id="PTHR35330:SF1">
    <property type="entry name" value="SIROHEME BIOSYNTHESIS PROTEIN MET8"/>
    <property type="match status" value="1"/>
</dbReference>
<dbReference type="SUPFAM" id="SSF75615">
    <property type="entry name" value="Siroheme synthase middle domains-like"/>
    <property type="match status" value="1"/>
</dbReference>
<dbReference type="KEGG" id="pin:Ping_2755"/>
<feature type="domain" description="Sirohaem synthase dimerisation" evidence="7">
    <location>
        <begin position="151"/>
        <end position="208"/>
    </location>
</feature>
<evidence type="ECO:0000259" key="7">
    <source>
        <dbReference type="Pfam" id="PF10414"/>
    </source>
</evidence>
<dbReference type="GO" id="GO:0019354">
    <property type="term" value="P:siroheme biosynthetic process"/>
    <property type="evidence" value="ECO:0007669"/>
    <property type="project" value="UniProtKB-UniPathway"/>
</dbReference>
<reference evidence="8 9" key="1">
    <citation type="submission" date="2007-01" db="EMBL/GenBank/DDBJ databases">
        <title>Complete sequence of Psychromonas ingrahamii 37.</title>
        <authorList>
            <consortium name="US DOE Joint Genome Institute"/>
            <person name="Copeland A."/>
            <person name="Lucas S."/>
            <person name="Lapidus A."/>
            <person name="Barry K."/>
            <person name="Detter J.C."/>
            <person name="Glavina del Rio T."/>
            <person name="Hammon N."/>
            <person name="Israni S."/>
            <person name="Dalin E."/>
            <person name="Tice H."/>
            <person name="Pitluck S."/>
            <person name="Thompson L.S."/>
            <person name="Brettin T."/>
            <person name="Bruce D."/>
            <person name="Han C."/>
            <person name="Tapia R."/>
            <person name="Schmutz J."/>
            <person name="Larimer F."/>
            <person name="Land M."/>
            <person name="Hauser L."/>
            <person name="Kyrpides N."/>
            <person name="Ivanova N."/>
            <person name="Staley J."/>
            <person name="Richardson P."/>
        </authorList>
    </citation>
    <scope>NUCLEOTIDE SEQUENCE [LARGE SCALE GENOMIC DNA]</scope>
    <source>
        <strain evidence="8 9">37</strain>
    </source>
</reference>
<accession>A1SY97</accession>
<evidence type="ECO:0000256" key="4">
    <source>
        <dbReference type="ARBA" id="ARBA00023027"/>
    </source>
</evidence>
<sequence length="314" mass="35057">MMDYFPIFLDAKKFNAVVIGGGNVAARKIELLLKSKVQITVVSPALKESVKGLLANQQLTWIEAEYAPHFLDNHQLVIAATNIRSVNITISIAANHRGMLLNVVDDPDLCNYITPAIIDRDPMIIAMSSSGNAPILLQMLKSQIEQMLPAGYGRLARFCGRYRIEVQARIKQFSERKLFWKKILTGDVAKQLLAGDEEQAVQLFNQALTTDKFKESGSISVIRIYDQQPDNLTLQAYQKMQQADAIFLDSDITALFFDYGRRDAAKFQKIDKHSIEKLADNNQQVVIIAAHSAQLVSAFNTDSPVSEIICGRVI</sequence>
<dbReference type="PANTHER" id="PTHR35330">
    <property type="entry name" value="SIROHEME BIOSYNTHESIS PROTEIN MET8"/>
    <property type="match status" value="1"/>
</dbReference>
<dbReference type="UniPathway" id="UPA00262">
    <property type="reaction ID" value="UER00222"/>
</dbReference>
<evidence type="ECO:0000256" key="6">
    <source>
        <dbReference type="ARBA" id="ARBA00047561"/>
    </source>
</evidence>
<dbReference type="OrthoDB" id="9815856at2"/>
<dbReference type="SUPFAM" id="SSF51735">
    <property type="entry name" value="NAD(P)-binding Rossmann-fold domains"/>
    <property type="match status" value="1"/>
</dbReference>
<dbReference type="STRING" id="357804.Ping_2755"/>
<dbReference type="GO" id="GO:0043115">
    <property type="term" value="F:precorrin-2 dehydrogenase activity"/>
    <property type="evidence" value="ECO:0007669"/>
    <property type="project" value="UniProtKB-EC"/>
</dbReference>
<organism evidence="8 9">
    <name type="scientific">Psychromonas ingrahamii (strain DSM 17664 / CCUG 51855 / 37)</name>
    <dbReference type="NCBI Taxonomy" id="357804"/>
    <lineage>
        <taxon>Bacteria</taxon>
        <taxon>Pseudomonadati</taxon>
        <taxon>Pseudomonadota</taxon>
        <taxon>Gammaproteobacteria</taxon>
        <taxon>Alteromonadales</taxon>
        <taxon>Psychromonadaceae</taxon>
        <taxon>Psychromonas</taxon>
    </lineage>
</organism>
<dbReference type="AlphaFoldDB" id="A1SY97"/>
<comment type="catalytic activity">
    <reaction evidence="6">
        <text>precorrin-2 + NAD(+) = sirohydrochlorin + NADH + 2 H(+)</text>
        <dbReference type="Rhea" id="RHEA:15613"/>
        <dbReference type="ChEBI" id="CHEBI:15378"/>
        <dbReference type="ChEBI" id="CHEBI:57540"/>
        <dbReference type="ChEBI" id="CHEBI:57945"/>
        <dbReference type="ChEBI" id="CHEBI:58351"/>
        <dbReference type="ChEBI" id="CHEBI:58827"/>
        <dbReference type="EC" id="1.3.1.76"/>
    </reaction>
</comment>
<dbReference type="InterPro" id="IPR036291">
    <property type="entry name" value="NAD(P)-bd_dom_sf"/>
</dbReference>
<dbReference type="NCBIfam" id="TIGR01470">
    <property type="entry name" value="cysG_Nterm"/>
    <property type="match status" value="1"/>
</dbReference>
<dbReference type="InterPro" id="IPR028161">
    <property type="entry name" value="Met8-like"/>
</dbReference>
<proteinExistence type="predicted"/>
<name>A1SY97_PSYIN</name>
<dbReference type="Pfam" id="PF13241">
    <property type="entry name" value="NAD_binding_7"/>
    <property type="match status" value="1"/>
</dbReference>
<dbReference type="Gene3D" id="3.30.160.110">
    <property type="entry name" value="Siroheme synthase, domain 2"/>
    <property type="match status" value="1"/>
</dbReference>
<dbReference type="GO" id="GO:0004325">
    <property type="term" value="F:ferrochelatase activity"/>
    <property type="evidence" value="ECO:0007669"/>
    <property type="project" value="InterPro"/>
</dbReference>
<comment type="pathway">
    <text evidence="1">Porphyrin-containing compound metabolism; siroheme biosynthesis; sirohydrochlorin from precorrin-2: step 1/1.</text>
</comment>
<dbReference type="HOGENOM" id="CLU_011276_2_0_6"/>
<dbReference type="RefSeq" id="WP_011771017.1">
    <property type="nucleotide sequence ID" value="NC_008709.1"/>
</dbReference>
<dbReference type="Gene3D" id="1.10.8.210">
    <property type="entry name" value="Sirohaem synthase, dimerisation domain"/>
    <property type="match status" value="1"/>
</dbReference>